<evidence type="ECO:0000313" key="1">
    <source>
        <dbReference type="EMBL" id="HEA16589.1"/>
    </source>
</evidence>
<comment type="caution">
    <text evidence="1">The sequence shown here is derived from an EMBL/GenBank/DDBJ whole genome shotgun (WGS) entry which is preliminary data.</text>
</comment>
<reference evidence="1" key="1">
    <citation type="journal article" date="2020" name="mSystems">
        <title>Genome- and Community-Level Interaction Insights into Carbon Utilization and Element Cycling Functions of Hydrothermarchaeota in Hydrothermal Sediment.</title>
        <authorList>
            <person name="Zhou Z."/>
            <person name="Liu Y."/>
            <person name="Xu W."/>
            <person name="Pan J."/>
            <person name="Luo Z.H."/>
            <person name="Li M."/>
        </authorList>
    </citation>
    <scope>NUCLEOTIDE SEQUENCE [LARGE SCALE GENOMIC DNA]</scope>
    <source>
        <strain evidence="1">HyVt-346</strain>
    </source>
</reference>
<dbReference type="EMBL" id="DRGM01000099">
    <property type="protein sequence ID" value="HEA16589.1"/>
    <property type="molecule type" value="Genomic_DNA"/>
</dbReference>
<name>A0A7V1CYJ6_9GAMM</name>
<dbReference type="AlphaFoldDB" id="A0A7V1CYJ6"/>
<dbReference type="Pfam" id="PF02810">
    <property type="entry name" value="SEC-C"/>
    <property type="match status" value="1"/>
</dbReference>
<accession>A0A7V1CYJ6</accession>
<dbReference type="SUPFAM" id="SSF103642">
    <property type="entry name" value="Sec-C motif"/>
    <property type="match status" value="1"/>
</dbReference>
<sequence>MKLGRNDPCPCNSGKKYKRCCMDSASKQHCEVYDEIAQTIATNPDLSLDEMNLIAQHKISGINNSSLDDFCGLSANQMDNWLRAPFNELAGVTISIPNELTASPVMRYLAIILDEAMQQGGSFKATAKGNLPAQIAKQASELLPEFAISEYEKPVSISEFAGSNEDKINALHYTRILADIAGIIYLQNGRFHVKKTAQKQYQTHGIKAFFLPMLEAATTHYNWGYFDSFVSDCELRTFWVFMLWRVQTHESVEQLIEEVITAFPALLNETPATEYTEPARLLGVLIRSRFIERFLEFWGFITVNPKRFSDGDPIAIKANIQPLLKQTFTFDI</sequence>
<gene>
    <name evidence="1" type="ORF">ENH88_09140</name>
</gene>
<dbReference type="Proteomes" id="UP000886188">
    <property type="component" value="Unassembled WGS sequence"/>
</dbReference>
<proteinExistence type="predicted"/>
<organism evidence="1">
    <name type="scientific">Pseudoalteromonas prydzensis</name>
    <dbReference type="NCBI Taxonomy" id="182141"/>
    <lineage>
        <taxon>Bacteria</taxon>
        <taxon>Pseudomonadati</taxon>
        <taxon>Pseudomonadota</taxon>
        <taxon>Gammaproteobacteria</taxon>
        <taxon>Alteromonadales</taxon>
        <taxon>Pseudoalteromonadaceae</taxon>
        <taxon>Pseudoalteromonas</taxon>
    </lineage>
</organism>
<dbReference type="InterPro" id="IPR004027">
    <property type="entry name" value="SEC_C_motif"/>
</dbReference>
<dbReference type="RefSeq" id="WP_304181829.1">
    <property type="nucleotide sequence ID" value="NZ_DRGM01000099.1"/>
</dbReference>
<protein>
    <submittedName>
        <fullName evidence="1">SecC motif-containing protein</fullName>
    </submittedName>
</protein>
<dbReference type="Gene3D" id="3.10.450.50">
    <property type="match status" value="1"/>
</dbReference>